<dbReference type="EMBL" id="JF800106">
    <property type="protein sequence ID" value="AEF57455.1"/>
    <property type="molecule type" value="mRNA"/>
</dbReference>
<dbReference type="AlphaFoldDB" id="F6MEX9"/>
<name>F6MEX9_HYAAB</name>
<dbReference type="PROSITE" id="PS51257">
    <property type="entry name" value="PROKAR_LIPOPROTEIN"/>
    <property type="match status" value="1"/>
</dbReference>
<evidence type="ECO:0000313" key="2">
    <source>
        <dbReference type="EMBL" id="AEF57455.1"/>
    </source>
</evidence>
<protein>
    <submittedName>
        <fullName evidence="2">Cysteine-rich protein</fullName>
    </submittedName>
</protein>
<evidence type="ECO:0000256" key="1">
    <source>
        <dbReference type="SAM" id="SignalP"/>
    </source>
</evidence>
<feature type="signal peptide" evidence="1">
    <location>
        <begin position="1"/>
        <end position="21"/>
    </location>
</feature>
<feature type="chain" id="PRO_5003339984" evidence="1">
    <location>
        <begin position="22"/>
        <end position="116"/>
    </location>
</feature>
<keyword evidence="1" id="KW-0732">Signal</keyword>
<organism evidence="2">
    <name type="scientific">Hyaloperonospora arabidopsidis</name>
    <name type="common">Peronospora arabidopsidis</name>
    <dbReference type="NCBI Taxonomy" id="272952"/>
    <lineage>
        <taxon>Eukaryota</taxon>
        <taxon>Sar</taxon>
        <taxon>Stramenopiles</taxon>
        <taxon>Oomycota</taxon>
        <taxon>Peronosporomycetes</taxon>
        <taxon>Peronosporales</taxon>
        <taxon>Peronosporaceae</taxon>
        <taxon>Hyaloperonospora</taxon>
    </lineage>
</organism>
<accession>F6MEX9</accession>
<reference evidence="2" key="1">
    <citation type="journal article" date="2011" name="PLoS ONE">
        <title>Identification of Hyaloperonospora arabidopsidis Transcript Sequences Expressed during Infection Reveals Isolate-Specific Effectors.</title>
        <authorList>
            <person name="Cabral A."/>
            <person name="Stassen J.H."/>
            <person name="Seidl M.F."/>
            <person name="Bautor J."/>
            <person name="Parker J.E."/>
            <person name="Van den Ackerveken G."/>
        </authorList>
    </citation>
    <scope>NUCLEOTIDE SEQUENCE</scope>
    <source>
        <strain evidence="2">Waco9</strain>
    </source>
</reference>
<proteinExistence type="evidence at transcript level"/>
<sequence>MNIKGILTIVVASMVGCPVTSQPNGGVQGSNCTMVRLCNWISDEPLNRFSEFCKSVDDPDACCNNSCSSLNCANVQACFSHRVTHRGTENIATRSCSAKHPPGDEFIACCTDLCSK</sequence>